<accession>A0AAE9YUY4</accession>
<keyword evidence="5" id="KW-1185">Reference proteome</keyword>
<gene>
    <name evidence="4" type="ORF">SG35_009805</name>
</gene>
<dbReference type="PANTHER" id="PTHR44591:SF25">
    <property type="entry name" value="CHEMOTAXIS TWO-COMPONENT RESPONSE REGULATOR"/>
    <property type="match status" value="1"/>
</dbReference>
<evidence type="ECO:0000259" key="3">
    <source>
        <dbReference type="PROSITE" id="PS50110"/>
    </source>
</evidence>
<dbReference type="InterPro" id="IPR001789">
    <property type="entry name" value="Sig_transdc_resp-reg_receiver"/>
</dbReference>
<dbReference type="RefSeq" id="WP_044832498.1">
    <property type="nucleotide sequence ID" value="NZ_CP059735.1"/>
</dbReference>
<dbReference type="SMART" id="SM00448">
    <property type="entry name" value="REC"/>
    <property type="match status" value="1"/>
</dbReference>
<dbReference type="Proteomes" id="UP000032568">
    <property type="component" value="Chromosome"/>
</dbReference>
<dbReference type="InterPro" id="IPR011006">
    <property type="entry name" value="CheY-like_superfamily"/>
</dbReference>
<proteinExistence type="predicted"/>
<dbReference type="PANTHER" id="PTHR44591">
    <property type="entry name" value="STRESS RESPONSE REGULATOR PROTEIN 1"/>
    <property type="match status" value="1"/>
</dbReference>
<sequence length="127" mass="14129">MKILIVDDKQTVLSSLTALLENAGHCVVTASNGLDGFEKAQSQPFDLFVIDHLMPVMNGLVLVKNLRQHLDTQHAPILFMSTQGVESLKALPEYPMFTFSIAKPIDEQELFFVINQLSIQNSQSQSL</sequence>
<dbReference type="KEGG" id="tact:SG35_009805"/>
<evidence type="ECO:0000256" key="2">
    <source>
        <dbReference type="PROSITE-ProRule" id="PRU00169"/>
    </source>
</evidence>
<reference evidence="4 5" key="1">
    <citation type="journal article" date="2015" name="Genome Announc.">
        <title>Draft Genome Sequences of Marine Isolates of Thalassomonas viridans and Thalassomonas actiniarum.</title>
        <authorList>
            <person name="Olonade I."/>
            <person name="van Zyl L.J."/>
            <person name="Trindade M."/>
        </authorList>
    </citation>
    <scope>NUCLEOTIDE SEQUENCE [LARGE SCALE GENOMIC DNA]</scope>
    <source>
        <strain evidence="4 5">A5K-106</strain>
    </source>
</reference>
<dbReference type="AlphaFoldDB" id="A0AAE9YUY4"/>
<evidence type="ECO:0000313" key="4">
    <source>
        <dbReference type="EMBL" id="WDE00889.1"/>
    </source>
</evidence>
<dbReference type="EMBL" id="CP059735">
    <property type="protein sequence ID" value="WDE00889.1"/>
    <property type="molecule type" value="Genomic_DNA"/>
</dbReference>
<evidence type="ECO:0000256" key="1">
    <source>
        <dbReference type="ARBA" id="ARBA00022553"/>
    </source>
</evidence>
<reference evidence="4 5" key="2">
    <citation type="journal article" date="2022" name="Mar. Drugs">
        <title>Bioassay-Guided Fractionation Leads to the Detection of Cholic Acid Generated by the Rare Thalassomonas sp.</title>
        <authorList>
            <person name="Pheiffer F."/>
            <person name="Schneider Y.K."/>
            <person name="Hansen E.H."/>
            <person name="Andersen J.H."/>
            <person name="Isaksson J."/>
            <person name="Busche T."/>
            <person name="R C."/>
            <person name="Kalinowski J."/>
            <person name="Zyl L.V."/>
            <person name="Trindade M."/>
        </authorList>
    </citation>
    <scope>NUCLEOTIDE SEQUENCE [LARGE SCALE GENOMIC DNA]</scope>
    <source>
        <strain evidence="4 5">A5K-106</strain>
    </source>
</reference>
<organism evidence="4 5">
    <name type="scientific">Thalassomonas actiniarum</name>
    <dbReference type="NCBI Taxonomy" id="485447"/>
    <lineage>
        <taxon>Bacteria</taxon>
        <taxon>Pseudomonadati</taxon>
        <taxon>Pseudomonadota</taxon>
        <taxon>Gammaproteobacteria</taxon>
        <taxon>Alteromonadales</taxon>
        <taxon>Colwelliaceae</taxon>
        <taxon>Thalassomonas</taxon>
    </lineage>
</organism>
<name>A0AAE9YUY4_9GAMM</name>
<feature type="modified residue" description="4-aspartylphosphate" evidence="2">
    <location>
        <position position="51"/>
    </location>
</feature>
<keyword evidence="1 2" id="KW-0597">Phosphoprotein</keyword>
<dbReference type="InterPro" id="IPR050595">
    <property type="entry name" value="Bact_response_regulator"/>
</dbReference>
<protein>
    <submittedName>
        <fullName evidence="4">Response regulator</fullName>
    </submittedName>
</protein>
<dbReference type="PROSITE" id="PS50110">
    <property type="entry name" value="RESPONSE_REGULATORY"/>
    <property type="match status" value="1"/>
</dbReference>
<dbReference type="Pfam" id="PF00072">
    <property type="entry name" value="Response_reg"/>
    <property type="match status" value="1"/>
</dbReference>
<evidence type="ECO:0000313" key="5">
    <source>
        <dbReference type="Proteomes" id="UP000032568"/>
    </source>
</evidence>
<dbReference type="Gene3D" id="3.40.50.2300">
    <property type="match status" value="1"/>
</dbReference>
<dbReference type="GO" id="GO:0000160">
    <property type="term" value="P:phosphorelay signal transduction system"/>
    <property type="evidence" value="ECO:0007669"/>
    <property type="project" value="InterPro"/>
</dbReference>
<dbReference type="SUPFAM" id="SSF52172">
    <property type="entry name" value="CheY-like"/>
    <property type="match status" value="1"/>
</dbReference>
<feature type="domain" description="Response regulatory" evidence="3">
    <location>
        <begin position="2"/>
        <end position="118"/>
    </location>
</feature>